<reference evidence="1 2" key="1">
    <citation type="submission" date="2010-03" db="EMBL/GenBank/DDBJ databases">
        <title>The Genome Sequence of Fusobacterium sp. 1_1_41FAA.</title>
        <authorList>
            <consortium name="The Broad Institute Genome Sequencing Platform"/>
            <person name="Ward D."/>
            <person name="Earl A."/>
            <person name="Feldgarden M."/>
            <person name="Gevers D."/>
            <person name="Young S.K."/>
            <person name="Zeng Q."/>
            <person name="Koehrsen M."/>
            <person name="Alvarado L."/>
            <person name="Berlin A."/>
            <person name="Borenstein D."/>
            <person name="Chapman S."/>
            <person name="Chen Z."/>
            <person name="Engels R."/>
            <person name="Freedman E."/>
            <person name="Gellesch M."/>
            <person name="Goldberg J."/>
            <person name="Griggs A."/>
            <person name="Gujja S."/>
            <person name="Heilman E."/>
            <person name="Heiman D."/>
            <person name="Hepburn T."/>
            <person name="Howarth C."/>
            <person name="Jen D."/>
            <person name="Larson L."/>
            <person name="Mehta T."/>
            <person name="Park D."/>
            <person name="Pearson M."/>
            <person name="Richards J."/>
            <person name="Roberts A."/>
            <person name="Saif S."/>
            <person name="Shea T."/>
            <person name="Shenoy N."/>
            <person name="Sisk P."/>
            <person name="Stolte C."/>
            <person name="Sykes S."/>
            <person name="Walk T."/>
            <person name="White J."/>
            <person name="Yandava C."/>
            <person name="Strauss J.C."/>
            <person name="Ambrose C.E."/>
            <person name="Allen-Vercoe E."/>
            <person name="Haas B."/>
            <person name="Henn M.R."/>
            <person name="Nusbaum C."/>
            <person name="Birren B."/>
        </authorList>
    </citation>
    <scope>NUCLEOTIDE SEQUENCE [LARGE SCALE GENOMIC DNA]</scope>
    <source>
        <strain evidence="1 2">1_1_41FAA</strain>
    </source>
</reference>
<accession>D6LI79</accession>
<dbReference type="AlphaFoldDB" id="D6LI79"/>
<evidence type="ECO:0000313" key="1">
    <source>
        <dbReference type="EMBL" id="EFG28105.2"/>
    </source>
</evidence>
<sequence length="69" mass="8395">MKLSKEEVKELFEQRTEEYLLNYNTTLQELKERTLKLFDEKNNPIILEKYLELIYGLNSDILEILEEKN</sequence>
<name>D6LI79_9FUSO</name>
<dbReference type="Proteomes" id="UP000003964">
    <property type="component" value="Unassembled WGS sequence"/>
</dbReference>
<dbReference type="EMBL" id="GG770383">
    <property type="protein sequence ID" value="EFG28105.2"/>
    <property type="molecule type" value="Genomic_DNA"/>
</dbReference>
<gene>
    <name evidence="1" type="ORF">HMPREF0400_01443</name>
</gene>
<evidence type="ECO:0000313" key="2">
    <source>
        <dbReference type="Proteomes" id="UP000003964"/>
    </source>
</evidence>
<proteinExistence type="predicted"/>
<organism evidence="1 2">
    <name type="scientific">Fusobacterium periodonticum 1_1_41FAA</name>
    <dbReference type="NCBI Taxonomy" id="469621"/>
    <lineage>
        <taxon>Bacteria</taxon>
        <taxon>Fusobacteriati</taxon>
        <taxon>Fusobacteriota</taxon>
        <taxon>Fusobacteriia</taxon>
        <taxon>Fusobacteriales</taxon>
        <taxon>Fusobacteriaceae</taxon>
        <taxon>Fusobacterium</taxon>
    </lineage>
</organism>
<protein>
    <submittedName>
        <fullName evidence="1">Uncharacterized protein</fullName>
    </submittedName>
</protein>
<dbReference type="RefSeq" id="WP_008821368.1">
    <property type="nucleotide sequence ID" value="NZ_GG770383.1"/>
</dbReference>